<gene>
    <name evidence="3" type="ORF">LSINAPIS_LOCUS6045</name>
</gene>
<feature type="region of interest" description="Disordered" evidence="1">
    <location>
        <begin position="840"/>
        <end position="865"/>
    </location>
</feature>
<evidence type="ECO:0008006" key="5">
    <source>
        <dbReference type="Google" id="ProtNLM"/>
    </source>
</evidence>
<sequence length="865" mass="98231">MASCVRLLLVWAVFLAGGARAFVDEAVDVIRLSKEIGEEVLNSWDVLGRPFNSSSGVELPFIRRHERRVLARLGQVARAIERLEEKVEQNGAVARLLAGTGRRETRLELRLHELGDLLSRVAAAERQMRDYVRLQRELERSTLQDFAAWCVSHEPRALSGLLERVHALVRPPHQYLLGRGILQLMLEDLECYCERDAMRSSGNAMIVAGTLVVVLMVLAGTLAEEVTATDAARMRLYALEQQLWRNVEDAEWRQSGLGGDVELTKAFVAFDKQLESVPRSPRPPLDSWLWIKAVERLQVVDGFYKSFVEFARRQAVPGAVPAPVREWLDLAEGVLMDPSASVAQAVRKLHTLLEHGDLFRSPLQERHPDVCELQLSPHQLIYDMYNTISLAEIKGYAMMQFSWMLLKIYGKGNYTQEASLTRERYVERTARAAAAARRETYAQVTRLLQGYIENEVDMNTEQTCKENCGYYTLAQNHGCFKDMYCARQPTCKGRIINCQYIDSDMTVCPAKKGSTRRYEWIEYENGNRFGQMTSECHRGKNKVDSWWRWLFWHCSYCMCLCDESGPTSDRYFSLWDATSDVKNNKLVDSWWRLPYHCSYCFCLCEDDAYIAERSFSLREVLAAHEQNKVVTGIRLVKYGRVFHLQISEGTLGERGAVTPGGWVPVQKFDVNDAGVREGQDYHTLSYERRALDLDELDSPRGQILTGVRFSVIGAHLHFEIRSTPFNYTTGRLAPERNQWISNDNTDGSDAPRSRLELYKPDVPTRGPQPLQVDSKHDQYVEFTNSDFEKDAAQSTVPFVDIQPVEPMQGAALISGAGMIHRGARGSGGFVSPKLFTYDHSRHVHADPPPASLQTAEPDSMPMSNF</sequence>
<evidence type="ECO:0000313" key="4">
    <source>
        <dbReference type="Proteomes" id="UP000324832"/>
    </source>
</evidence>
<evidence type="ECO:0000256" key="1">
    <source>
        <dbReference type="SAM" id="MobiDB-lite"/>
    </source>
</evidence>
<feature type="chain" id="PRO_5022685127" description="Peptidase M23 domain-containing protein" evidence="2">
    <location>
        <begin position="22"/>
        <end position="865"/>
    </location>
</feature>
<accession>A0A5E4Q6Q4</accession>
<evidence type="ECO:0000256" key="2">
    <source>
        <dbReference type="SAM" id="SignalP"/>
    </source>
</evidence>
<keyword evidence="2" id="KW-0732">Signal</keyword>
<organism evidence="3 4">
    <name type="scientific">Leptidea sinapis</name>
    <dbReference type="NCBI Taxonomy" id="189913"/>
    <lineage>
        <taxon>Eukaryota</taxon>
        <taxon>Metazoa</taxon>
        <taxon>Ecdysozoa</taxon>
        <taxon>Arthropoda</taxon>
        <taxon>Hexapoda</taxon>
        <taxon>Insecta</taxon>
        <taxon>Pterygota</taxon>
        <taxon>Neoptera</taxon>
        <taxon>Endopterygota</taxon>
        <taxon>Lepidoptera</taxon>
        <taxon>Glossata</taxon>
        <taxon>Ditrysia</taxon>
        <taxon>Papilionoidea</taxon>
        <taxon>Pieridae</taxon>
        <taxon>Dismorphiinae</taxon>
        <taxon>Leptidea</taxon>
    </lineage>
</organism>
<keyword evidence="4" id="KW-1185">Reference proteome</keyword>
<dbReference type="PANTHER" id="PTHR47890">
    <property type="entry name" value="LD24308P"/>
    <property type="match status" value="1"/>
</dbReference>
<dbReference type="PANTHER" id="PTHR47890:SF1">
    <property type="entry name" value="LD24308P"/>
    <property type="match status" value="1"/>
</dbReference>
<name>A0A5E4Q6Q4_9NEOP</name>
<proteinExistence type="predicted"/>
<dbReference type="AlphaFoldDB" id="A0A5E4Q6Q4"/>
<dbReference type="EMBL" id="FZQP02001837">
    <property type="protein sequence ID" value="VVC93971.1"/>
    <property type="molecule type" value="Genomic_DNA"/>
</dbReference>
<dbReference type="Proteomes" id="UP000324832">
    <property type="component" value="Unassembled WGS sequence"/>
</dbReference>
<dbReference type="Pfam" id="PF16061">
    <property type="entry name" value="DUF4803"/>
    <property type="match status" value="2"/>
</dbReference>
<reference evidence="3 4" key="1">
    <citation type="submission" date="2017-07" db="EMBL/GenBank/DDBJ databases">
        <authorList>
            <person name="Talla V."/>
            <person name="Backstrom N."/>
        </authorList>
    </citation>
    <scope>NUCLEOTIDE SEQUENCE [LARGE SCALE GENOMIC DNA]</scope>
</reference>
<feature type="signal peptide" evidence="2">
    <location>
        <begin position="1"/>
        <end position="21"/>
    </location>
</feature>
<dbReference type="InterPro" id="IPR032062">
    <property type="entry name" value="DUF4803"/>
</dbReference>
<feature type="compositionally biased region" description="Polar residues" evidence="1">
    <location>
        <begin position="851"/>
        <end position="865"/>
    </location>
</feature>
<protein>
    <recommendedName>
        <fullName evidence="5">Peptidase M23 domain-containing protein</fullName>
    </recommendedName>
</protein>
<evidence type="ECO:0000313" key="3">
    <source>
        <dbReference type="EMBL" id="VVC93971.1"/>
    </source>
</evidence>